<feature type="region of interest" description="Disordered" evidence="1">
    <location>
        <begin position="94"/>
        <end position="113"/>
    </location>
</feature>
<feature type="transmembrane region" description="Helical" evidence="2">
    <location>
        <begin position="122"/>
        <end position="144"/>
    </location>
</feature>
<proteinExistence type="predicted"/>
<feature type="transmembrane region" description="Helical" evidence="2">
    <location>
        <begin position="6"/>
        <end position="27"/>
    </location>
</feature>
<keyword evidence="2" id="KW-1133">Transmembrane helix</keyword>
<comment type="caution">
    <text evidence="3">The sequence shown here is derived from an EMBL/GenBank/DDBJ whole genome shotgun (WGS) entry which is preliminary data.</text>
</comment>
<dbReference type="InterPro" id="IPR021315">
    <property type="entry name" value="Gap/Sap"/>
</dbReference>
<feature type="transmembrane region" description="Helical" evidence="2">
    <location>
        <begin position="199"/>
        <end position="215"/>
    </location>
</feature>
<dbReference type="AlphaFoldDB" id="A0A4Q7UPH7"/>
<evidence type="ECO:0000313" key="4">
    <source>
        <dbReference type="Proteomes" id="UP000291591"/>
    </source>
</evidence>
<name>A0A4Q7UPH7_PSEST</name>
<dbReference type="Pfam" id="PF11139">
    <property type="entry name" value="SfLAP"/>
    <property type="match status" value="1"/>
</dbReference>
<protein>
    <submittedName>
        <fullName evidence="3">Sap-like sulfolipid-1-addressing protein</fullName>
    </submittedName>
</protein>
<reference evidence="3 4" key="1">
    <citation type="submission" date="2019-02" db="EMBL/GenBank/DDBJ databases">
        <title>Sequencing the genomes of 1000 actinobacteria strains.</title>
        <authorList>
            <person name="Klenk H.-P."/>
        </authorList>
    </citation>
    <scope>NUCLEOTIDE SEQUENCE [LARGE SCALE GENOMIC DNA]</scope>
    <source>
        <strain evidence="3 4">DSM 45779</strain>
    </source>
</reference>
<evidence type="ECO:0000313" key="3">
    <source>
        <dbReference type="EMBL" id="RZT83657.1"/>
    </source>
</evidence>
<feature type="transmembrane region" description="Helical" evidence="2">
    <location>
        <begin position="69"/>
        <end position="87"/>
    </location>
</feature>
<organism evidence="3 4">
    <name type="scientific">Pseudonocardia sediminis</name>
    <dbReference type="NCBI Taxonomy" id="1397368"/>
    <lineage>
        <taxon>Bacteria</taxon>
        <taxon>Bacillati</taxon>
        <taxon>Actinomycetota</taxon>
        <taxon>Actinomycetes</taxon>
        <taxon>Pseudonocardiales</taxon>
        <taxon>Pseudonocardiaceae</taxon>
        <taxon>Pseudonocardia</taxon>
    </lineage>
</organism>
<keyword evidence="4" id="KW-1185">Reference proteome</keyword>
<dbReference type="OrthoDB" id="3573818at2"/>
<dbReference type="EMBL" id="SHKL01000001">
    <property type="protein sequence ID" value="RZT83657.1"/>
    <property type="molecule type" value="Genomic_DNA"/>
</dbReference>
<feature type="transmembrane region" description="Helical" evidence="2">
    <location>
        <begin position="156"/>
        <end position="178"/>
    </location>
</feature>
<evidence type="ECO:0000256" key="2">
    <source>
        <dbReference type="SAM" id="Phobius"/>
    </source>
</evidence>
<dbReference type="RefSeq" id="WP_130288375.1">
    <property type="nucleotide sequence ID" value="NZ_SHKL01000001.1"/>
</dbReference>
<sequence length="227" mass="23450">MSPEALVLGLLSAVRATPLAIVYALLLSPHPRRLVGAYTIAGLAVSLVLGLAAVAVFDGSSQTTEQTTGRYVVDLVLGLGALVYAVGYGSGRLGNRKPADAERKPVPDGRLGEMLRTPTTSAAASAGGITNLPGLFYIAGLVAILETNPSPVNGAFQVVVYNALRLAMPIAALVLVTLRPQGTRQIVDAVRDFGVRNKRVLVTGLLLVVGLYLAGKGLGGLLERVTG</sequence>
<feature type="transmembrane region" description="Helical" evidence="2">
    <location>
        <begin position="34"/>
        <end position="57"/>
    </location>
</feature>
<keyword evidence="2" id="KW-0812">Transmembrane</keyword>
<evidence type="ECO:0000256" key="1">
    <source>
        <dbReference type="SAM" id="MobiDB-lite"/>
    </source>
</evidence>
<keyword evidence="2" id="KW-0472">Membrane</keyword>
<feature type="compositionally biased region" description="Basic and acidic residues" evidence="1">
    <location>
        <begin position="97"/>
        <end position="113"/>
    </location>
</feature>
<gene>
    <name evidence="3" type="ORF">EV383_0468</name>
</gene>
<accession>A0A4Q7UPH7</accession>
<dbReference type="Proteomes" id="UP000291591">
    <property type="component" value="Unassembled WGS sequence"/>
</dbReference>